<sequence length="633" mass="71196">MLQWFILLTFFVEFGSGQTQIPPGCEVTTTTGYRYSQFYHLHSSPDGTMELRFRVMAKSDAHIVLTTSPLVLNPLYEIVIGASGNNYTDLRRTMTGRSVSAVKTPSLLSDSEFRGFWVLVRQGEIEIGREGETLPYFHWKDPDPLPVHYYSLSSWTSTVAKWIQNCNFGEKTSWLTPPDNSSSEDAGATPPQSGESYYNAEEKLKANLLSSYNKDVRPSSYHRTPVSVFLGLGLFHFDLSEIMSSFEIHAAFRMAWRDERLQWNASAYENVTVLHFPSHAIWQPDLKLYNSISAADIIHLGEGALIMVYPDGGVLLAPSTTSFSSQCHLDLRMWPWDRQTCTLMIGSWTQSGWGIDLKLYDNYDEIGGIIEYALNTKDLFTTNLQWELLSSNASMKFHSYGECSEIHGCPDDQYPVAHFTFVIQRRSPLYRATVTVPAIMITILTLVAFILPPNSTEKVLIGLVDLLILSVFLVYFSSLLPPMGDHMPHIVTFLSNTLILVALSLVLAVVTMTMVRTPRIYGPPAWAKSIITGLPGKLLGLGHIITLVNHVSSNRGSQQQGMDDYTLHVDSGDHDVNLVNTSADRRVPVTHFRGATKDMNPAELEWLLLAYGLDRLAFILYILFFFIMMAMCF</sequence>
<dbReference type="SUPFAM" id="SSF63712">
    <property type="entry name" value="Nicotinic receptor ligand binding domain-like"/>
    <property type="match status" value="1"/>
</dbReference>
<evidence type="ECO:0000259" key="9">
    <source>
        <dbReference type="Pfam" id="PF02932"/>
    </source>
</evidence>
<feature type="transmembrane region" description="Helical" evidence="6">
    <location>
        <begin position="459"/>
        <end position="478"/>
    </location>
</feature>
<evidence type="ECO:0000313" key="12">
    <source>
        <dbReference type="Proteomes" id="UP001234178"/>
    </source>
</evidence>
<dbReference type="CDD" id="cd18989">
    <property type="entry name" value="LGIC_ECD_cation"/>
    <property type="match status" value="1"/>
</dbReference>
<evidence type="ECO:0000313" key="11">
    <source>
        <dbReference type="EMBL" id="KAK4015522.1"/>
    </source>
</evidence>
<feature type="domain" description="Neurotransmitter-gated ion-channel transmembrane" evidence="9">
    <location>
        <begin position="436"/>
        <end position="559"/>
    </location>
</feature>
<dbReference type="EMBL" id="JAOYFB010000005">
    <property type="protein sequence ID" value="KAK4015522.1"/>
    <property type="molecule type" value="Genomic_DNA"/>
</dbReference>
<evidence type="ECO:0000259" key="10">
    <source>
        <dbReference type="Pfam" id="PF12248"/>
    </source>
</evidence>
<feature type="transmembrane region" description="Helical" evidence="6">
    <location>
        <begin position="606"/>
        <end position="631"/>
    </location>
</feature>
<keyword evidence="4 6" id="KW-0472">Membrane</keyword>
<keyword evidence="2 6" id="KW-0812">Transmembrane</keyword>
<evidence type="ECO:0000256" key="6">
    <source>
        <dbReference type="SAM" id="Phobius"/>
    </source>
</evidence>
<feature type="transmembrane region" description="Helical" evidence="6">
    <location>
        <begin position="490"/>
        <end position="510"/>
    </location>
</feature>
<dbReference type="InterPro" id="IPR022041">
    <property type="entry name" value="Methyltransf_FA"/>
</dbReference>
<dbReference type="Pfam" id="PF12248">
    <property type="entry name" value="Methyltransf_FA"/>
    <property type="match status" value="1"/>
</dbReference>
<dbReference type="InterPro" id="IPR036719">
    <property type="entry name" value="Neuro-gated_channel_TM_sf"/>
</dbReference>
<accession>A0ABQ9ZRI5</accession>
<keyword evidence="12" id="KW-1185">Reference proteome</keyword>
<keyword evidence="3 6" id="KW-1133">Transmembrane helix</keyword>
<dbReference type="PANTHER" id="PTHR18945">
    <property type="entry name" value="NEUROTRANSMITTER GATED ION CHANNEL"/>
    <property type="match status" value="1"/>
</dbReference>
<evidence type="ECO:0000256" key="1">
    <source>
        <dbReference type="ARBA" id="ARBA00004141"/>
    </source>
</evidence>
<protein>
    <submittedName>
        <fullName evidence="11">Uncharacterized protein</fullName>
    </submittedName>
</protein>
<dbReference type="PRINTS" id="PR00252">
    <property type="entry name" value="NRIONCHANNEL"/>
</dbReference>
<feature type="region of interest" description="Disordered" evidence="5">
    <location>
        <begin position="174"/>
        <end position="196"/>
    </location>
</feature>
<comment type="caution">
    <text evidence="11">The sequence shown here is derived from an EMBL/GenBank/DDBJ whole genome shotgun (WGS) entry which is preliminary data.</text>
</comment>
<dbReference type="CDD" id="cd19051">
    <property type="entry name" value="LGIC_TM_cation"/>
    <property type="match status" value="1"/>
</dbReference>
<evidence type="ECO:0000256" key="7">
    <source>
        <dbReference type="SAM" id="SignalP"/>
    </source>
</evidence>
<evidence type="ECO:0000256" key="4">
    <source>
        <dbReference type="ARBA" id="ARBA00023136"/>
    </source>
</evidence>
<feature type="chain" id="PRO_5045397085" evidence="7">
    <location>
        <begin position="18"/>
        <end position="633"/>
    </location>
</feature>
<feature type="domain" description="Farnesoic acid O-methyl transferase" evidence="10">
    <location>
        <begin position="31"/>
        <end position="167"/>
    </location>
</feature>
<dbReference type="SUPFAM" id="SSF90112">
    <property type="entry name" value="Neurotransmitter-gated ion-channel transmembrane pore"/>
    <property type="match status" value="1"/>
</dbReference>
<dbReference type="Pfam" id="PF02931">
    <property type="entry name" value="Neur_chan_LBD"/>
    <property type="match status" value="1"/>
</dbReference>
<reference evidence="11 12" key="1">
    <citation type="journal article" date="2023" name="Nucleic Acids Res.">
        <title>The hologenome of Daphnia magna reveals possible DNA methylation and microbiome-mediated evolution of the host genome.</title>
        <authorList>
            <person name="Chaturvedi A."/>
            <person name="Li X."/>
            <person name="Dhandapani V."/>
            <person name="Marshall H."/>
            <person name="Kissane S."/>
            <person name="Cuenca-Cambronero M."/>
            <person name="Asole G."/>
            <person name="Calvet F."/>
            <person name="Ruiz-Romero M."/>
            <person name="Marangio P."/>
            <person name="Guigo R."/>
            <person name="Rago D."/>
            <person name="Mirbahai L."/>
            <person name="Eastwood N."/>
            <person name="Colbourne J.K."/>
            <person name="Zhou J."/>
            <person name="Mallon E."/>
            <person name="Orsini L."/>
        </authorList>
    </citation>
    <scope>NUCLEOTIDE SEQUENCE [LARGE SCALE GENOMIC DNA]</scope>
    <source>
        <strain evidence="11">LRV0_1</strain>
    </source>
</reference>
<gene>
    <name evidence="11" type="ORF">OUZ56_030498</name>
</gene>
<dbReference type="InterPro" id="IPR006201">
    <property type="entry name" value="Neur_channel"/>
</dbReference>
<keyword evidence="7" id="KW-0732">Signal</keyword>
<proteinExistence type="predicted"/>
<evidence type="ECO:0000256" key="5">
    <source>
        <dbReference type="SAM" id="MobiDB-lite"/>
    </source>
</evidence>
<feature type="domain" description="Neurotransmitter-gated ion-channel ligand-binding" evidence="8">
    <location>
        <begin position="201"/>
        <end position="426"/>
    </location>
</feature>
<name>A0ABQ9ZRI5_9CRUS</name>
<evidence type="ECO:0000256" key="3">
    <source>
        <dbReference type="ARBA" id="ARBA00022989"/>
    </source>
</evidence>
<evidence type="ECO:0000256" key="2">
    <source>
        <dbReference type="ARBA" id="ARBA00022692"/>
    </source>
</evidence>
<dbReference type="Proteomes" id="UP001234178">
    <property type="component" value="Unassembled WGS sequence"/>
</dbReference>
<dbReference type="InterPro" id="IPR006029">
    <property type="entry name" value="Neurotrans-gated_channel_TM"/>
</dbReference>
<feature type="transmembrane region" description="Helical" evidence="6">
    <location>
        <begin position="429"/>
        <end position="452"/>
    </location>
</feature>
<dbReference type="InterPro" id="IPR006202">
    <property type="entry name" value="Neur_chan_lig-bd"/>
</dbReference>
<dbReference type="InterPro" id="IPR038050">
    <property type="entry name" value="Neuro_actylchol_rec"/>
</dbReference>
<feature type="signal peptide" evidence="7">
    <location>
        <begin position="1"/>
        <end position="17"/>
    </location>
</feature>
<dbReference type="Gene3D" id="2.70.170.10">
    <property type="entry name" value="Neurotransmitter-gated ion-channel ligand-binding domain"/>
    <property type="match status" value="1"/>
</dbReference>
<evidence type="ECO:0000259" key="8">
    <source>
        <dbReference type="Pfam" id="PF02931"/>
    </source>
</evidence>
<organism evidence="11 12">
    <name type="scientific">Daphnia magna</name>
    <dbReference type="NCBI Taxonomy" id="35525"/>
    <lineage>
        <taxon>Eukaryota</taxon>
        <taxon>Metazoa</taxon>
        <taxon>Ecdysozoa</taxon>
        <taxon>Arthropoda</taxon>
        <taxon>Crustacea</taxon>
        <taxon>Branchiopoda</taxon>
        <taxon>Diplostraca</taxon>
        <taxon>Cladocera</taxon>
        <taxon>Anomopoda</taxon>
        <taxon>Daphniidae</taxon>
        <taxon>Daphnia</taxon>
    </lineage>
</organism>
<dbReference type="Pfam" id="PF02932">
    <property type="entry name" value="Neur_chan_memb"/>
    <property type="match status" value="1"/>
</dbReference>
<dbReference type="InterPro" id="IPR036734">
    <property type="entry name" value="Neur_chan_lig-bd_sf"/>
</dbReference>
<dbReference type="Gene3D" id="1.20.58.390">
    <property type="entry name" value="Neurotransmitter-gated ion-channel transmembrane domain"/>
    <property type="match status" value="1"/>
</dbReference>
<comment type="subcellular location">
    <subcellularLocation>
        <location evidence="1">Membrane</location>
        <topology evidence="1">Multi-pass membrane protein</topology>
    </subcellularLocation>
</comment>